<dbReference type="RefSeq" id="XP_052947028.1">
    <property type="nucleotide sequence ID" value="XM_053088456.1"/>
</dbReference>
<dbReference type="AlphaFoldDB" id="A0AA38HBG9"/>
<feature type="compositionally biased region" description="Basic and acidic residues" evidence="1">
    <location>
        <begin position="473"/>
        <end position="492"/>
    </location>
</feature>
<proteinExistence type="predicted"/>
<accession>A0AA38HBG9</accession>
<reference evidence="2" key="1">
    <citation type="journal article" date="2022" name="G3 (Bethesda)">
        <title>High quality genome of the basidiomycete yeast Dioszegia hungarica PDD-24b-2 isolated from cloud water.</title>
        <authorList>
            <person name="Jarrige D."/>
            <person name="Haridas S."/>
            <person name="Bleykasten-Grosshans C."/>
            <person name="Joly M."/>
            <person name="Nadalig T."/>
            <person name="Sancelme M."/>
            <person name="Vuilleumier S."/>
            <person name="Grigoriev I.V."/>
            <person name="Amato P."/>
            <person name="Bringel F."/>
        </authorList>
    </citation>
    <scope>NUCLEOTIDE SEQUENCE</scope>
    <source>
        <strain evidence="2">PDD-24b-2</strain>
    </source>
</reference>
<name>A0AA38HBG9_9TREE</name>
<keyword evidence="3" id="KW-1185">Reference proteome</keyword>
<feature type="compositionally biased region" description="Basic and acidic residues" evidence="1">
    <location>
        <begin position="502"/>
        <end position="512"/>
    </location>
</feature>
<evidence type="ECO:0000313" key="2">
    <source>
        <dbReference type="EMBL" id="KAI9637251.1"/>
    </source>
</evidence>
<evidence type="ECO:0000256" key="1">
    <source>
        <dbReference type="SAM" id="MobiDB-lite"/>
    </source>
</evidence>
<organism evidence="2 3">
    <name type="scientific">Dioszegia hungarica</name>
    <dbReference type="NCBI Taxonomy" id="4972"/>
    <lineage>
        <taxon>Eukaryota</taxon>
        <taxon>Fungi</taxon>
        <taxon>Dikarya</taxon>
        <taxon>Basidiomycota</taxon>
        <taxon>Agaricomycotina</taxon>
        <taxon>Tremellomycetes</taxon>
        <taxon>Tremellales</taxon>
        <taxon>Bulleribasidiaceae</taxon>
        <taxon>Dioszegia</taxon>
    </lineage>
</organism>
<feature type="region of interest" description="Disordered" evidence="1">
    <location>
        <begin position="415"/>
        <end position="512"/>
    </location>
</feature>
<sequence>MSSAGLAVTEASYYGSLKGVYFYIHPGCEPLSDIGTAHIYARGGRFLSSLHVALPVAEVHVSCVMIVSPHCQHLEPFPVGQTTQQVKAYALAPSSLANYMDIMDLETLICLDLGHAPPSGVPYGDEQMMEARLEDREEADTQMVRHRMLAGSRYLAEKQWVSLELGGSLRSEDQDMLEIDDEGFPVISFPSPSMPQDDIEMDDGGGDDWVMYDDQPMAITQDPFAPVAKPHTCFIFPQLFPPIPPAQRYPLSLFRDELWAPKEIPYARFIQVVPTAAIGPHVQALPVDPARFLAPASAPAQHDYRPLRKAAAGPSPLRESYTAAHVGGGSTSVPAASKSSIPAASPPILWLSPPFPAPQPLPVNYPVPPPPASALPSVATTSVAGPSYSVPHAPIVPDVSAGMRRSLEEEAVEMAMQEPAGKRSRPITDDAGSRGSYIEAGQAGPGPSTIAATQARQSYKPRRTAPVNPAMAERQKERERQRRRQENAEFTRQHAMPNARHVRQDPESWGRE</sequence>
<gene>
    <name evidence="2" type="ORF">MKK02DRAFT_32135</name>
</gene>
<protein>
    <submittedName>
        <fullName evidence="2">Uncharacterized protein</fullName>
    </submittedName>
</protein>
<dbReference type="Proteomes" id="UP001164286">
    <property type="component" value="Unassembled WGS sequence"/>
</dbReference>
<feature type="region of interest" description="Disordered" evidence="1">
    <location>
        <begin position="304"/>
        <end position="338"/>
    </location>
</feature>
<dbReference type="GeneID" id="77727661"/>
<comment type="caution">
    <text evidence="2">The sequence shown here is derived from an EMBL/GenBank/DDBJ whole genome shotgun (WGS) entry which is preliminary data.</text>
</comment>
<evidence type="ECO:0000313" key="3">
    <source>
        <dbReference type="Proteomes" id="UP001164286"/>
    </source>
</evidence>
<dbReference type="EMBL" id="JAKWFO010000004">
    <property type="protein sequence ID" value="KAI9637251.1"/>
    <property type="molecule type" value="Genomic_DNA"/>
</dbReference>